<accession>A0A8H3Z870</accession>
<dbReference type="GO" id="GO:0004497">
    <property type="term" value="F:monooxygenase activity"/>
    <property type="evidence" value="ECO:0007669"/>
    <property type="project" value="UniProtKB-KW"/>
</dbReference>
<evidence type="ECO:0000256" key="5">
    <source>
        <dbReference type="ARBA" id="ARBA00023002"/>
    </source>
</evidence>
<dbReference type="InterPro" id="IPR002401">
    <property type="entry name" value="Cyt_P450_E_grp-I"/>
</dbReference>
<dbReference type="Pfam" id="PF00067">
    <property type="entry name" value="p450"/>
    <property type="match status" value="1"/>
</dbReference>
<evidence type="ECO:0000256" key="7">
    <source>
        <dbReference type="ARBA" id="ARBA00023033"/>
    </source>
</evidence>
<comment type="cofactor">
    <cofactor evidence="1 8">
        <name>heme</name>
        <dbReference type="ChEBI" id="CHEBI:30413"/>
    </cofactor>
</comment>
<dbReference type="PRINTS" id="PR00385">
    <property type="entry name" value="P450"/>
</dbReference>
<dbReference type="Proteomes" id="UP000447873">
    <property type="component" value="Unassembled WGS sequence"/>
</dbReference>
<protein>
    <recommendedName>
        <fullName evidence="11">Cytochrome P450</fullName>
    </recommendedName>
</protein>
<dbReference type="GO" id="GO:0020037">
    <property type="term" value="F:heme binding"/>
    <property type="evidence" value="ECO:0007669"/>
    <property type="project" value="InterPro"/>
</dbReference>
<dbReference type="Gene3D" id="1.10.630.10">
    <property type="entry name" value="Cytochrome P450"/>
    <property type="match status" value="1"/>
</dbReference>
<keyword evidence="7" id="KW-0503">Monooxygenase</keyword>
<name>A0A8H3Z870_VENIN</name>
<feature type="binding site" description="axial binding residue" evidence="8">
    <location>
        <position position="472"/>
    </location>
    <ligand>
        <name>heme</name>
        <dbReference type="ChEBI" id="CHEBI:30413"/>
    </ligand>
    <ligandPart>
        <name>Fe</name>
        <dbReference type="ChEBI" id="CHEBI:18248"/>
    </ligandPart>
</feature>
<keyword evidence="6 8" id="KW-0408">Iron</keyword>
<organism evidence="9 10">
    <name type="scientific">Venturia inaequalis</name>
    <name type="common">Apple scab fungus</name>
    <dbReference type="NCBI Taxonomy" id="5025"/>
    <lineage>
        <taxon>Eukaryota</taxon>
        <taxon>Fungi</taxon>
        <taxon>Dikarya</taxon>
        <taxon>Ascomycota</taxon>
        <taxon>Pezizomycotina</taxon>
        <taxon>Dothideomycetes</taxon>
        <taxon>Pleosporomycetidae</taxon>
        <taxon>Venturiales</taxon>
        <taxon>Venturiaceae</taxon>
        <taxon>Venturia</taxon>
    </lineage>
</organism>
<dbReference type="EMBL" id="WNWS01000055">
    <property type="protein sequence ID" value="KAE9984027.1"/>
    <property type="molecule type" value="Genomic_DNA"/>
</dbReference>
<keyword evidence="3 8" id="KW-0349">Heme</keyword>
<evidence type="ECO:0000256" key="3">
    <source>
        <dbReference type="ARBA" id="ARBA00022617"/>
    </source>
</evidence>
<evidence type="ECO:0000313" key="10">
    <source>
        <dbReference type="Proteomes" id="UP000447873"/>
    </source>
</evidence>
<evidence type="ECO:0000256" key="6">
    <source>
        <dbReference type="ARBA" id="ARBA00023004"/>
    </source>
</evidence>
<sequence>MFYATCLLVAASGICYFIYALYKARSLFRQLQEDGCPMPPHHPLLGHLGLMMEICLSLPRDVIPTVVLADQIRRRYPHLDRAFYLDLWPFSLPSLMVISPDLMRQVSQTENSLPKVAFLKAYMKPISGGHDIVTMEGEEWKRWKDVFRPGFSQVTELVPAILENIHVFRDLLANKSKIPGDGGAFQLHHSALLLAMDMSGSALWGHDLQSQSRYNDMADAIISQLRWLLVEGFMPFAGLNFVRPLVHWYNASRMERYLRKVQTEKKTTMDNDHCIIDRAIAKVKHREGRDKFAHLGGRSHFDKVIRSQMRFFLLAGYDTTGSTITYALHLLSQHPKDLARVREEHDQVLGRDLTLAAQRLREDPHMINRVPYTTAVIKETLRLYPPASTIRHGREGFYLYDREKQGPGQMAKYPTAGFMVFGNHHGLHHNPRYWIDPEEFLPERFLVGNEGRSRLSPVQDAWRPFEKGPRVCMGQELAMVEIKAVLMLVVREFDISPAYDEWDKRMGQEKCEAKVGWGALLPSSTIRHVAGDRVYQTTGGGGSHPADGYPCRVRIAKDRRKGACRVQFAKDCSDTV</sequence>
<keyword evidence="4 8" id="KW-0479">Metal-binding</keyword>
<evidence type="ECO:0000256" key="4">
    <source>
        <dbReference type="ARBA" id="ARBA00022723"/>
    </source>
</evidence>
<dbReference type="GO" id="GO:0005506">
    <property type="term" value="F:iron ion binding"/>
    <property type="evidence" value="ECO:0007669"/>
    <property type="project" value="InterPro"/>
</dbReference>
<comment type="caution">
    <text evidence="9">The sequence shown here is derived from an EMBL/GenBank/DDBJ whole genome shotgun (WGS) entry which is preliminary data.</text>
</comment>
<dbReference type="PRINTS" id="PR00463">
    <property type="entry name" value="EP450I"/>
</dbReference>
<dbReference type="InterPro" id="IPR036396">
    <property type="entry name" value="Cyt_P450_sf"/>
</dbReference>
<dbReference type="PANTHER" id="PTHR24305">
    <property type="entry name" value="CYTOCHROME P450"/>
    <property type="match status" value="1"/>
</dbReference>
<dbReference type="GO" id="GO:0016705">
    <property type="term" value="F:oxidoreductase activity, acting on paired donors, with incorporation or reduction of molecular oxygen"/>
    <property type="evidence" value="ECO:0007669"/>
    <property type="project" value="InterPro"/>
</dbReference>
<keyword evidence="5" id="KW-0560">Oxidoreductase</keyword>
<dbReference type="AlphaFoldDB" id="A0A8H3Z870"/>
<evidence type="ECO:0008006" key="11">
    <source>
        <dbReference type="Google" id="ProtNLM"/>
    </source>
</evidence>
<evidence type="ECO:0000256" key="8">
    <source>
        <dbReference type="PIRSR" id="PIRSR602401-1"/>
    </source>
</evidence>
<dbReference type="CDD" id="cd11051">
    <property type="entry name" value="CYP59-like"/>
    <property type="match status" value="1"/>
</dbReference>
<dbReference type="PANTHER" id="PTHR24305:SF107">
    <property type="entry name" value="P450, PUTATIVE (EUROFUNG)-RELATED"/>
    <property type="match status" value="1"/>
</dbReference>
<evidence type="ECO:0000256" key="2">
    <source>
        <dbReference type="ARBA" id="ARBA00005179"/>
    </source>
</evidence>
<dbReference type="InterPro" id="IPR050121">
    <property type="entry name" value="Cytochrome_P450_monoxygenase"/>
</dbReference>
<dbReference type="InterPro" id="IPR001128">
    <property type="entry name" value="Cyt_P450"/>
</dbReference>
<evidence type="ECO:0000256" key="1">
    <source>
        <dbReference type="ARBA" id="ARBA00001971"/>
    </source>
</evidence>
<reference evidence="9 10" key="1">
    <citation type="submission" date="2018-12" db="EMBL/GenBank/DDBJ databases">
        <title>Venturia inaequalis Genome Resource.</title>
        <authorList>
            <person name="Lichtner F.J."/>
        </authorList>
    </citation>
    <scope>NUCLEOTIDE SEQUENCE [LARGE SCALE GENOMIC DNA]</scope>
    <source>
        <strain evidence="9 10">120213</strain>
    </source>
</reference>
<proteinExistence type="predicted"/>
<dbReference type="SUPFAM" id="SSF48264">
    <property type="entry name" value="Cytochrome P450"/>
    <property type="match status" value="1"/>
</dbReference>
<gene>
    <name evidence="9" type="ORF">EG328_009285</name>
</gene>
<comment type="pathway">
    <text evidence="2">Secondary metabolite biosynthesis.</text>
</comment>
<evidence type="ECO:0000313" key="9">
    <source>
        <dbReference type="EMBL" id="KAE9984027.1"/>
    </source>
</evidence>